<gene>
    <name evidence="10" type="ORF">CF651_24620</name>
</gene>
<name>A0A229UJY4_9BACL</name>
<dbReference type="SUPFAM" id="SSF103473">
    <property type="entry name" value="MFS general substrate transporter"/>
    <property type="match status" value="1"/>
</dbReference>
<keyword evidence="6 8" id="KW-1133">Transmembrane helix</keyword>
<evidence type="ECO:0000313" key="10">
    <source>
        <dbReference type="EMBL" id="OXM83614.1"/>
    </source>
</evidence>
<comment type="caution">
    <text evidence="10">The sequence shown here is derived from an EMBL/GenBank/DDBJ whole genome shotgun (WGS) entry which is preliminary data.</text>
</comment>
<feature type="transmembrane region" description="Helical" evidence="8">
    <location>
        <begin position="12"/>
        <end position="30"/>
    </location>
</feature>
<feature type="transmembrane region" description="Helical" evidence="8">
    <location>
        <begin position="73"/>
        <end position="89"/>
    </location>
</feature>
<evidence type="ECO:0000313" key="11">
    <source>
        <dbReference type="Proteomes" id="UP000215509"/>
    </source>
</evidence>
<dbReference type="AlphaFoldDB" id="A0A229UJY4"/>
<dbReference type="Gene3D" id="1.20.1250.20">
    <property type="entry name" value="MFS general substrate transporter like domains"/>
    <property type="match status" value="2"/>
</dbReference>
<dbReference type="GO" id="GO:0030395">
    <property type="term" value="F:lactose binding"/>
    <property type="evidence" value="ECO:0007669"/>
    <property type="project" value="TreeGrafter"/>
</dbReference>
<proteinExistence type="predicted"/>
<keyword evidence="4" id="KW-0997">Cell inner membrane</keyword>
<feature type="transmembrane region" description="Helical" evidence="8">
    <location>
        <begin position="159"/>
        <end position="178"/>
    </location>
</feature>
<dbReference type="Proteomes" id="UP000215509">
    <property type="component" value="Unassembled WGS sequence"/>
</dbReference>
<keyword evidence="11" id="KW-1185">Reference proteome</keyword>
<evidence type="ECO:0000256" key="3">
    <source>
        <dbReference type="ARBA" id="ARBA00022475"/>
    </source>
</evidence>
<comment type="subcellular location">
    <subcellularLocation>
        <location evidence="1">Cell inner membrane</location>
        <topology evidence="1">Multi-pass membrane protein</topology>
    </subcellularLocation>
</comment>
<dbReference type="InterPro" id="IPR024989">
    <property type="entry name" value="MFS_assoc_dom"/>
</dbReference>
<feature type="transmembrane region" description="Helical" evidence="8">
    <location>
        <begin position="42"/>
        <end position="61"/>
    </location>
</feature>
<feature type="transmembrane region" description="Helical" evidence="8">
    <location>
        <begin position="204"/>
        <end position="224"/>
    </location>
</feature>
<keyword evidence="3" id="KW-1003">Cell membrane</keyword>
<feature type="transmembrane region" description="Helical" evidence="8">
    <location>
        <begin position="330"/>
        <end position="350"/>
    </location>
</feature>
<dbReference type="GO" id="GO:0015528">
    <property type="term" value="F:lactose:proton symporter activity"/>
    <property type="evidence" value="ECO:0007669"/>
    <property type="project" value="TreeGrafter"/>
</dbReference>
<dbReference type="EMBL" id="NMQW01000042">
    <property type="protein sequence ID" value="OXM83614.1"/>
    <property type="molecule type" value="Genomic_DNA"/>
</dbReference>
<feature type="transmembrane region" description="Helical" evidence="8">
    <location>
        <begin position="356"/>
        <end position="378"/>
    </location>
</feature>
<feature type="transmembrane region" description="Helical" evidence="8">
    <location>
        <begin position="236"/>
        <end position="257"/>
    </location>
</feature>
<keyword evidence="7 8" id="KW-0472">Membrane</keyword>
<evidence type="ECO:0000256" key="7">
    <source>
        <dbReference type="ARBA" id="ARBA00023136"/>
    </source>
</evidence>
<dbReference type="GO" id="GO:0005886">
    <property type="term" value="C:plasma membrane"/>
    <property type="evidence" value="ECO:0007669"/>
    <property type="project" value="UniProtKB-SubCell"/>
</dbReference>
<organism evidence="10 11">
    <name type="scientific">Paenibacillus rigui</name>
    <dbReference type="NCBI Taxonomy" id="554312"/>
    <lineage>
        <taxon>Bacteria</taxon>
        <taxon>Bacillati</taxon>
        <taxon>Bacillota</taxon>
        <taxon>Bacilli</taxon>
        <taxon>Bacillales</taxon>
        <taxon>Paenibacillaceae</taxon>
        <taxon>Paenibacillus</taxon>
    </lineage>
</organism>
<feature type="transmembrane region" description="Helical" evidence="8">
    <location>
        <begin position="269"/>
        <end position="287"/>
    </location>
</feature>
<keyword evidence="2" id="KW-0813">Transport</keyword>
<dbReference type="InterPro" id="IPR036259">
    <property type="entry name" value="MFS_trans_sf"/>
</dbReference>
<dbReference type="Pfam" id="PF12832">
    <property type="entry name" value="MFS_1_like"/>
    <property type="match status" value="1"/>
</dbReference>
<dbReference type="PANTHER" id="PTHR23522">
    <property type="entry name" value="BLL5896 PROTEIN"/>
    <property type="match status" value="1"/>
</dbReference>
<evidence type="ECO:0000256" key="6">
    <source>
        <dbReference type="ARBA" id="ARBA00022989"/>
    </source>
</evidence>
<dbReference type="OrthoDB" id="1650886at2"/>
<dbReference type="PROSITE" id="PS50850">
    <property type="entry name" value="MFS"/>
    <property type="match status" value="1"/>
</dbReference>
<protein>
    <submittedName>
        <fullName evidence="10">MFS transporter</fullName>
    </submittedName>
</protein>
<accession>A0A229UJY4</accession>
<evidence type="ECO:0000256" key="2">
    <source>
        <dbReference type="ARBA" id="ARBA00022448"/>
    </source>
</evidence>
<dbReference type="InterPro" id="IPR020846">
    <property type="entry name" value="MFS_dom"/>
</dbReference>
<dbReference type="RefSeq" id="WP_094017541.1">
    <property type="nucleotide sequence ID" value="NZ_NMQW01000042.1"/>
</dbReference>
<sequence>MKETARMLLQLRGFYLMTGLAGGLMNPYLTSLLVHNGLTSSQVGWVMSIGSLLIIAIQPVWGALVDRFQRTKLVLVLSLAVPALLAAGYNARGLLLLSTVYALSAVFTAAQAPIADSYAVTAARRANTSYGTIRCFQSLGNAAAGYAGGLFLAHVPITYLWIPFLAINLTAVMTVLLLPEQKSGAVVSATFREGMAELLRDRRFLLFLAGCFMVNQTLTAFNTYFVEAFQSIGGSYALAGVGLMIAALSNIPAMLLASRVIPRVGRENVLLLGAAAYIVRWGVQWLFPVPAVVLSVQVLQGLSFGFFYIAAVEYVSVVVAKHMQATGQSVFNMVFVGMAGITGNLVNGYLLNYGGAGWMTLSCTISAALGCGLLYYVARGPKLTRLQREAALEAAKPGHGVPSGS</sequence>
<feature type="transmembrane region" description="Helical" evidence="8">
    <location>
        <begin position="299"/>
        <end position="318"/>
    </location>
</feature>
<evidence type="ECO:0000256" key="5">
    <source>
        <dbReference type="ARBA" id="ARBA00022692"/>
    </source>
</evidence>
<evidence type="ECO:0000256" key="4">
    <source>
        <dbReference type="ARBA" id="ARBA00022519"/>
    </source>
</evidence>
<reference evidence="10 11" key="1">
    <citation type="submission" date="2017-07" db="EMBL/GenBank/DDBJ databases">
        <title>Genome sequencing and assembly of Paenibacillus rigui.</title>
        <authorList>
            <person name="Mayilraj S."/>
        </authorList>
    </citation>
    <scope>NUCLEOTIDE SEQUENCE [LARGE SCALE GENOMIC DNA]</scope>
    <source>
        <strain evidence="10 11">JCM 16352</strain>
    </source>
</reference>
<evidence type="ECO:0000259" key="9">
    <source>
        <dbReference type="PROSITE" id="PS50850"/>
    </source>
</evidence>
<evidence type="ECO:0000256" key="8">
    <source>
        <dbReference type="SAM" id="Phobius"/>
    </source>
</evidence>
<keyword evidence="5 8" id="KW-0812">Transmembrane</keyword>
<dbReference type="PANTHER" id="PTHR23522:SF10">
    <property type="entry name" value="3-PHENYLPROPIONIC ACID TRANSPORTER-RELATED"/>
    <property type="match status" value="1"/>
</dbReference>
<evidence type="ECO:0000256" key="1">
    <source>
        <dbReference type="ARBA" id="ARBA00004429"/>
    </source>
</evidence>
<feature type="domain" description="Major facilitator superfamily (MFS) profile" evidence="9">
    <location>
        <begin position="7"/>
        <end position="382"/>
    </location>
</feature>